<keyword evidence="10" id="KW-1185">Reference proteome</keyword>
<dbReference type="Pfam" id="PF13620">
    <property type="entry name" value="CarboxypepD_reg"/>
    <property type="match status" value="1"/>
</dbReference>
<evidence type="ECO:0000259" key="8">
    <source>
        <dbReference type="Pfam" id="PF07715"/>
    </source>
</evidence>
<keyword evidence="2" id="KW-0813">Transport</keyword>
<dbReference type="SUPFAM" id="SSF56935">
    <property type="entry name" value="Porins"/>
    <property type="match status" value="1"/>
</dbReference>
<dbReference type="eggNOG" id="COG4771">
    <property type="taxonomic scope" value="Bacteria"/>
</dbReference>
<evidence type="ECO:0000256" key="3">
    <source>
        <dbReference type="ARBA" id="ARBA00022452"/>
    </source>
</evidence>
<dbReference type="EMBL" id="CP011454">
    <property type="protein sequence ID" value="AMW04443.1"/>
    <property type="molecule type" value="Genomic_DNA"/>
</dbReference>
<keyword evidence="4" id="KW-0812">Transmembrane</keyword>
<dbReference type="KEGG" id="gph:GEMMAAP_05490"/>
<dbReference type="InterPro" id="IPR008969">
    <property type="entry name" value="CarboxyPept-like_regulatory"/>
</dbReference>
<reference evidence="9 10" key="1">
    <citation type="journal article" date="2014" name="Proc. Natl. Acad. Sci. U.S.A.">
        <title>Functional type 2 photosynthetic reaction centers found in the rare bacterial phylum Gemmatimonadetes.</title>
        <authorList>
            <person name="Zeng Y."/>
            <person name="Feng F."/>
            <person name="Medova H."/>
            <person name="Dean J."/>
            <person name="Koblizek M."/>
        </authorList>
    </citation>
    <scope>NUCLEOTIDE SEQUENCE [LARGE SCALE GENOMIC DNA]</scope>
    <source>
        <strain evidence="9 10">AP64</strain>
    </source>
</reference>
<evidence type="ECO:0000256" key="2">
    <source>
        <dbReference type="ARBA" id="ARBA00022448"/>
    </source>
</evidence>
<dbReference type="InterPro" id="IPR039426">
    <property type="entry name" value="TonB-dep_rcpt-like"/>
</dbReference>
<dbReference type="AlphaFoldDB" id="A0A143BIL0"/>
<protein>
    <recommendedName>
        <fullName evidence="8">TonB-dependent receptor plug domain-containing protein</fullName>
    </recommendedName>
</protein>
<dbReference type="PANTHER" id="PTHR30069:SF29">
    <property type="entry name" value="HEMOGLOBIN AND HEMOGLOBIN-HAPTOGLOBIN-BINDING PROTEIN 1-RELATED"/>
    <property type="match status" value="1"/>
</dbReference>
<comment type="subcellular location">
    <subcellularLocation>
        <location evidence="1">Cell outer membrane</location>
        <topology evidence="1">Multi-pass membrane protein</topology>
    </subcellularLocation>
</comment>
<evidence type="ECO:0000256" key="7">
    <source>
        <dbReference type="ARBA" id="ARBA00023237"/>
    </source>
</evidence>
<keyword evidence="7" id="KW-0998">Cell outer membrane</keyword>
<evidence type="ECO:0000256" key="4">
    <source>
        <dbReference type="ARBA" id="ARBA00022692"/>
    </source>
</evidence>
<dbReference type="Gene3D" id="2.170.130.10">
    <property type="entry name" value="TonB-dependent receptor, plug domain"/>
    <property type="match status" value="1"/>
</dbReference>
<evidence type="ECO:0000256" key="1">
    <source>
        <dbReference type="ARBA" id="ARBA00004571"/>
    </source>
</evidence>
<keyword evidence="3" id="KW-1134">Transmembrane beta strand</keyword>
<evidence type="ECO:0000256" key="5">
    <source>
        <dbReference type="ARBA" id="ARBA00022729"/>
    </source>
</evidence>
<dbReference type="InterPro" id="IPR037066">
    <property type="entry name" value="Plug_dom_sf"/>
</dbReference>
<evidence type="ECO:0000256" key="6">
    <source>
        <dbReference type="ARBA" id="ARBA00023136"/>
    </source>
</evidence>
<dbReference type="Gene3D" id="2.60.40.1120">
    <property type="entry name" value="Carboxypeptidase-like, regulatory domain"/>
    <property type="match status" value="1"/>
</dbReference>
<organism evidence="9 10">
    <name type="scientific">Gemmatimonas phototrophica</name>
    <dbReference type="NCBI Taxonomy" id="1379270"/>
    <lineage>
        <taxon>Bacteria</taxon>
        <taxon>Pseudomonadati</taxon>
        <taxon>Gemmatimonadota</taxon>
        <taxon>Gemmatimonadia</taxon>
        <taxon>Gemmatimonadales</taxon>
        <taxon>Gemmatimonadaceae</taxon>
        <taxon>Gemmatimonas</taxon>
    </lineage>
</organism>
<evidence type="ECO:0000313" key="10">
    <source>
        <dbReference type="Proteomes" id="UP000076404"/>
    </source>
</evidence>
<dbReference type="Pfam" id="PF07715">
    <property type="entry name" value="Plug"/>
    <property type="match status" value="1"/>
</dbReference>
<dbReference type="GO" id="GO:0044718">
    <property type="term" value="P:siderophore transmembrane transport"/>
    <property type="evidence" value="ECO:0007669"/>
    <property type="project" value="TreeGrafter"/>
</dbReference>
<dbReference type="InterPro" id="IPR036942">
    <property type="entry name" value="Beta-barrel_TonB_sf"/>
</dbReference>
<keyword evidence="6" id="KW-0472">Membrane</keyword>
<dbReference type="Gene3D" id="2.40.170.20">
    <property type="entry name" value="TonB-dependent receptor, beta-barrel domain"/>
    <property type="match status" value="1"/>
</dbReference>
<dbReference type="PANTHER" id="PTHR30069">
    <property type="entry name" value="TONB-DEPENDENT OUTER MEMBRANE RECEPTOR"/>
    <property type="match status" value="1"/>
</dbReference>
<dbReference type="STRING" id="1379270.GEMMAAP_05490"/>
<dbReference type="SUPFAM" id="SSF49464">
    <property type="entry name" value="Carboxypeptidase regulatory domain-like"/>
    <property type="match status" value="1"/>
</dbReference>
<reference evidence="9 10" key="2">
    <citation type="journal article" date="2016" name="Environ. Microbiol. Rep.">
        <title>Metagenomic evidence for the presence of phototrophic Gemmatimonadetes bacteria in diverse environments.</title>
        <authorList>
            <person name="Zeng Y."/>
            <person name="Baumbach J."/>
            <person name="Barbosa E.G."/>
            <person name="Azevedo V."/>
            <person name="Zhang C."/>
            <person name="Koblizek M."/>
        </authorList>
    </citation>
    <scope>NUCLEOTIDE SEQUENCE [LARGE SCALE GENOMIC DNA]</scope>
    <source>
        <strain evidence="9 10">AP64</strain>
    </source>
</reference>
<proteinExistence type="predicted"/>
<dbReference type="GO" id="GO:0009279">
    <property type="term" value="C:cell outer membrane"/>
    <property type="evidence" value="ECO:0007669"/>
    <property type="project" value="UniProtKB-SubCell"/>
</dbReference>
<feature type="domain" description="TonB-dependent receptor plug" evidence="8">
    <location>
        <begin position="125"/>
        <end position="230"/>
    </location>
</feature>
<sequence>MISALLLAAASASKPLDAQQATGVIAGRVINATTEAPIEAAAVRVVGQELAVQTDSTGRFTLRGVRVGIVTIEVRRLGYAPVSRGDIAVSPAKPAEVVVTLRAADVQLQTVTVRPEAFPAVMPAATPVSTQSYTAEEVRRQPGAQEDVLRAVSVAPGVGVTNAARNDIVVRGGAPFENLFVVDNIEVPNINHFGSQGSTGGPISLINIRFVENAALSAGGFGARYGDRTSSATTITLREGNRERIAGELNVSATQYGAVLEGPLGRKASFFLNVRQSYLDFLFDLLGLSFIPRYTDATAKVAWRPTKRDVISALAIGARGTFTFENDTDTARVSNAQILAPQQDQYFSGLTWKRLLSRGVVNTTLGRTWTRYRSVQNDTLLQPVFSNRSTEGETTLRSDLTWNTKSNMTIEAGTIFKYANELSYDVTLAGFARRDLAGVPRPLAIDTSLTAWRNGSYVQTSWQASPKLRLSTGLRGDWYGFADDAVRLAPRASAAWQVDDATTFTLAGGRYWQAPSFIWLVGAPQNRSTVKPFRADQLVAGVTRLVGSSTKLQVEVYGKRYGDYPVREWRPQAVLSPSGFDDASTDIPFGLEPLGSTGTGEAYGVEVFAQRRLGSSPFYGQVAASWNRTRFAGVDGVSRRGAFDTPVLANALVGWRPDSRWEVALRLRAASGLPLTPFVTSGNLAGTLDFARYNAERLGPFVAADVRVDRRLILGGRQFIAFLDLQNVTNRDNPRPPVWNLRTGRPERDTSLGLLPSIGINYEF</sequence>
<accession>A0A143BIL0</accession>
<keyword evidence="5" id="KW-0732">Signal</keyword>
<name>A0A143BIL0_9BACT</name>
<dbReference type="Proteomes" id="UP000076404">
    <property type="component" value="Chromosome"/>
</dbReference>
<dbReference type="InterPro" id="IPR012910">
    <property type="entry name" value="Plug_dom"/>
</dbReference>
<evidence type="ECO:0000313" key="9">
    <source>
        <dbReference type="EMBL" id="AMW04443.1"/>
    </source>
</evidence>
<dbReference type="GO" id="GO:0015344">
    <property type="term" value="F:siderophore uptake transmembrane transporter activity"/>
    <property type="evidence" value="ECO:0007669"/>
    <property type="project" value="TreeGrafter"/>
</dbReference>
<gene>
    <name evidence="9" type="ORF">GEMMAAP_05490</name>
</gene>